<protein>
    <submittedName>
        <fullName evidence="1">Uncharacterized protein</fullName>
    </submittedName>
</protein>
<organism evidence="1 2">
    <name type="scientific">Clostridium felsineum</name>
    <dbReference type="NCBI Taxonomy" id="36839"/>
    <lineage>
        <taxon>Bacteria</taxon>
        <taxon>Bacillati</taxon>
        <taxon>Bacillota</taxon>
        <taxon>Clostridia</taxon>
        <taxon>Eubacteriales</taxon>
        <taxon>Clostridiaceae</taxon>
        <taxon>Clostridium</taxon>
    </lineage>
</organism>
<dbReference type="AlphaFoldDB" id="A0A1S8L8I4"/>
<dbReference type="KEGG" id="crw:CROST_008320"/>
<gene>
    <name evidence="1" type="ORF">CROST_008320</name>
</gene>
<reference evidence="1 2" key="1">
    <citation type="submission" date="2022-04" db="EMBL/GenBank/DDBJ databases">
        <title>Genome sequence of C. roseum typestrain.</title>
        <authorList>
            <person name="Poehlein A."/>
            <person name="Schoch T."/>
            <person name="Duerre P."/>
            <person name="Daniel R."/>
        </authorList>
    </citation>
    <scope>NUCLEOTIDE SEQUENCE [LARGE SCALE GENOMIC DNA]</scope>
    <source>
        <strain evidence="1 2">DSM 7320</strain>
    </source>
</reference>
<proteinExistence type="predicted"/>
<evidence type="ECO:0000313" key="2">
    <source>
        <dbReference type="Proteomes" id="UP000190951"/>
    </source>
</evidence>
<dbReference type="STRING" id="84029.CROST_17170"/>
<dbReference type="EMBL" id="CP096983">
    <property type="protein sequence ID" value="URZ10124.1"/>
    <property type="molecule type" value="Genomic_DNA"/>
</dbReference>
<name>A0A1S8L8I4_9CLOT</name>
<keyword evidence="2" id="KW-1185">Reference proteome</keyword>
<accession>A0A1S8L8I4</accession>
<dbReference type="RefSeq" id="WP_077835033.1">
    <property type="nucleotide sequence ID" value="NZ_CP096983.1"/>
</dbReference>
<sequence length="313" mass="35293">MNEISVRYGQLKGISNAEYYEGGQISECKLTEYCEFKTDLGILIPRFQEDGVRTKNTRSVAFYKNGKLKSIALNKRSVIKTSVGNIKAELLTFYESGNVKKVFPVDGKITAFWTEQNEYDLAEELDLTLKIGHIISKFVAISFYDSNKLKSLTLWTRDEISVNSPIGKVKVRMGIAFYENGEIKSLEPINKISVNTPIGIIKAYDITAIGLSGDVNSLCFYENGEIKSLVSSTDKIEIYNKEGSYIKALEPSLKPSLFIQDKMDIIPYNIEFIGDKVKFNNTDGVFSIKENKFKIINDFYKLNKDINSCKACG</sequence>
<evidence type="ECO:0000313" key="1">
    <source>
        <dbReference type="EMBL" id="URZ10124.1"/>
    </source>
</evidence>
<dbReference type="Proteomes" id="UP000190951">
    <property type="component" value="Chromosome"/>
</dbReference>